<evidence type="ECO:0000313" key="1">
    <source>
        <dbReference type="EMBL" id="MBB5623576.1"/>
    </source>
</evidence>
<organism evidence="1 2">
    <name type="scientific">Pedobacter cryoconitis</name>
    <dbReference type="NCBI Taxonomy" id="188932"/>
    <lineage>
        <taxon>Bacteria</taxon>
        <taxon>Pseudomonadati</taxon>
        <taxon>Bacteroidota</taxon>
        <taxon>Sphingobacteriia</taxon>
        <taxon>Sphingobacteriales</taxon>
        <taxon>Sphingobacteriaceae</taxon>
        <taxon>Pedobacter</taxon>
    </lineage>
</organism>
<protein>
    <submittedName>
        <fullName evidence="1">Ketosteroid isomerase-like protein</fullName>
    </submittedName>
</protein>
<dbReference type="Gene3D" id="3.10.450.50">
    <property type="match status" value="1"/>
</dbReference>
<gene>
    <name evidence="1" type="ORF">HDE69_004662</name>
</gene>
<dbReference type="Proteomes" id="UP000537718">
    <property type="component" value="Unassembled WGS sequence"/>
</dbReference>
<dbReference type="InterPro" id="IPR032710">
    <property type="entry name" value="NTF2-like_dom_sf"/>
</dbReference>
<dbReference type="AlphaFoldDB" id="A0A7W8YXG7"/>
<evidence type="ECO:0000313" key="2">
    <source>
        <dbReference type="Proteomes" id="UP000537718"/>
    </source>
</evidence>
<proteinExistence type="predicted"/>
<accession>A0A7W8YXG7</accession>
<reference evidence="1 2" key="1">
    <citation type="submission" date="2020-08" db="EMBL/GenBank/DDBJ databases">
        <title>Genomic Encyclopedia of Type Strains, Phase IV (KMG-V): Genome sequencing to study the core and pangenomes of soil and plant-associated prokaryotes.</title>
        <authorList>
            <person name="Whitman W."/>
        </authorList>
    </citation>
    <scope>NUCLEOTIDE SEQUENCE [LARGE SCALE GENOMIC DNA]</scope>
    <source>
        <strain evidence="1 2">MP7CTX6</strain>
    </source>
</reference>
<comment type="caution">
    <text evidence="1">The sequence shown here is derived from an EMBL/GenBank/DDBJ whole genome shotgun (WGS) entry which is preliminary data.</text>
</comment>
<dbReference type="SUPFAM" id="SSF54427">
    <property type="entry name" value="NTF2-like"/>
    <property type="match status" value="1"/>
</dbReference>
<dbReference type="GO" id="GO:0016853">
    <property type="term" value="F:isomerase activity"/>
    <property type="evidence" value="ECO:0007669"/>
    <property type="project" value="UniProtKB-KW"/>
</dbReference>
<sequence>MWPYYEVEKSKVEIEKIFIDGDEAVILGSFSHVIASTGRHFKTPIAMHLAIADGKIYKMHLHEDTFLVDNAFNH</sequence>
<keyword evidence="1" id="KW-0413">Isomerase</keyword>
<dbReference type="EMBL" id="JACHCF010000013">
    <property type="protein sequence ID" value="MBB5623576.1"/>
    <property type="molecule type" value="Genomic_DNA"/>
</dbReference>
<name>A0A7W8YXG7_9SPHI</name>